<reference evidence="1 2" key="1">
    <citation type="submission" date="2019-03" db="EMBL/GenBank/DDBJ databases">
        <title>Genomic Encyclopedia of Type Strains, Phase IV (KMG-IV): sequencing the most valuable type-strain genomes for metagenomic binning, comparative biology and taxonomic classification.</title>
        <authorList>
            <person name="Goeker M."/>
        </authorList>
    </citation>
    <scope>NUCLEOTIDE SEQUENCE [LARGE SCALE GENOMIC DNA]</scope>
    <source>
        <strain evidence="1 2">DSM 21100</strain>
    </source>
</reference>
<evidence type="ECO:0000313" key="2">
    <source>
        <dbReference type="Proteomes" id="UP000295807"/>
    </source>
</evidence>
<comment type="caution">
    <text evidence="1">The sequence shown here is derived from an EMBL/GenBank/DDBJ whole genome shotgun (WGS) entry which is preliminary data.</text>
</comment>
<dbReference type="RefSeq" id="WP_132129401.1">
    <property type="nucleotide sequence ID" value="NZ_CP042432.1"/>
</dbReference>
<dbReference type="PANTHER" id="PTHR38471">
    <property type="entry name" value="FOUR HELIX BUNDLE PROTEIN"/>
    <property type="match status" value="1"/>
</dbReference>
<gene>
    <name evidence="1" type="ORF">EDD80_106153</name>
</gene>
<dbReference type="InterPro" id="IPR012657">
    <property type="entry name" value="23S_rRNA-intervening_sequence"/>
</dbReference>
<sequence length="142" mass="16234">MATVRRFEDFEVWQKARELSKLVYEISEQGKFASDFSLKDQIRRSSGSIMDNIAEGAERSGNGEFMQFLGIAKGSAGEVRSQLYRALDLHYITREEFDELVGKVLGISKMIMSLIQYLKRSNLKGERFKTQNPETLSTNLKP</sequence>
<name>A0A4V2UTN0_9SPHI</name>
<dbReference type="PANTHER" id="PTHR38471:SF2">
    <property type="entry name" value="FOUR HELIX BUNDLE PROTEIN"/>
    <property type="match status" value="1"/>
</dbReference>
<proteinExistence type="predicted"/>
<dbReference type="AlphaFoldDB" id="A0A4V2UTN0"/>
<dbReference type="Gene3D" id="1.20.1440.60">
    <property type="entry name" value="23S rRNA-intervening sequence"/>
    <property type="match status" value="1"/>
</dbReference>
<dbReference type="Pfam" id="PF05635">
    <property type="entry name" value="23S_rRNA_IVP"/>
    <property type="match status" value="1"/>
</dbReference>
<dbReference type="OrthoDB" id="9811959at2"/>
<evidence type="ECO:0000313" key="1">
    <source>
        <dbReference type="EMBL" id="TCS86842.1"/>
    </source>
</evidence>
<dbReference type="CDD" id="cd16377">
    <property type="entry name" value="23S_rRNA_IVP_like"/>
    <property type="match status" value="1"/>
</dbReference>
<protein>
    <submittedName>
        <fullName evidence="1">Four helix bundle protein</fullName>
    </submittedName>
</protein>
<dbReference type="NCBIfam" id="TIGR02436">
    <property type="entry name" value="four helix bundle protein"/>
    <property type="match status" value="1"/>
</dbReference>
<dbReference type="EMBL" id="SMAD01000006">
    <property type="protein sequence ID" value="TCS86842.1"/>
    <property type="molecule type" value="Genomic_DNA"/>
</dbReference>
<dbReference type="Proteomes" id="UP000295807">
    <property type="component" value="Unassembled WGS sequence"/>
</dbReference>
<organism evidence="1 2">
    <name type="scientific">Anseongella ginsenosidimutans</name>
    <dbReference type="NCBI Taxonomy" id="496056"/>
    <lineage>
        <taxon>Bacteria</taxon>
        <taxon>Pseudomonadati</taxon>
        <taxon>Bacteroidota</taxon>
        <taxon>Sphingobacteriia</taxon>
        <taxon>Sphingobacteriales</taxon>
        <taxon>Sphingobacteriaceae</taxon>
        <taxon>Anseongella</taxon>
    </lineage>
</organism>
<dbReference type="SUPFAM" id="SSF158446">
    <property type="entry name" value="IVS-encoded protein-like"/>
    <property type="match status" value="1"/>
</dbReference>
<accession>A0A4V2UTN0</accession>
<keyword evidence="2" id="KW-1185">Reference proteome</keyword>
<dbReference type="InterPro" id="IPR036583">
    <property type="entry name" value="23S_rRNA_IVS_sf"/>
</dbReference>